<dbReference type="PROSITE" id="PS50931">
    <property type="entry name" value="HTH_LYSR"/>
    <property type="match status" value="1"/>
</dbReference>
<evidence type="ECO:0000256" key="3">
    <source>
        <dbReference type="ARBA" id="ARBA00023125"/>
    </source>
</evidence>
<dbReference type="InterPro" id="IPR000847">
    <property type="entry name" value="LysR_HTH_N"/>
</dbReference>
<dbReference type="InterPro" id="IPR050389">
    <property type="entry name" value="LysR-type_TF"/>
</dbReference>
<comment type="caution">
    <text evidence="6">The sequence shown here is derived from an EMBL/GenBank/DDBJ whole genome shotgun (WGS) entry which is preliminary data.</text>
</comment>
<dbReference type="InterPro" id="IPR036390">
    <property type="entry name" value="WH_DNA-bd_sf"/>
</dbReference>
<dbReference type="EMBL" id="WTVP01000066">
    <property type="protein sequence ID" value="NMG17246.1"/>
    <property type="molecule type" value="Genomic_DNA"/>
</dbReference>
<keyword evidence="3" id="KW-0238">DNA-binding</keyword>
<dbReference type="PANTHER" id="PTHR30118:SF15">
    <property type="entry name" value="TRANSCRIPTIONAL REGULATORY PROTEIN"/>
    <property type="match status" value="1"/>
</dbReference>
<dbReference type="Pfam" id="PF00126">
    <property type="entry name" value="HTH_1"/>
    <property type="match status" value="1"/>
</dbReference>
<protein>
    <submittedName>
        <fullName evidence="6">LysR family transcriptional regulator</fullName>
    </submittedName>
</protein>
<evidence type="ECO:0000256" key="1">
    <source>
        <dbReference type="ARBA" id="ARBA00009437"/>
    </source>
</evidence>
<dbReference type="InterPro" id="IPR005119">
    <property type="entry name" value="LysR_subst-bd"/>
</dbReference>
<proteinExistence type="inferred from homology"/>
<dbReference type="Gene3D" id="1.10.10.10">
    <property type="entry name" value="Winged helix-like DNA-binding domain superfamily/Winged helix DNA-binding domain"/>
    <property type="match status" value="1"/>
</dbReference>
<sequence length="376" mass="41804">MRSGCFSATQSMIRCQRVSKAEGVAATAAGVSSSVSQMSFIVCIASLRLRANIRKVLESVNPLRWIREIQKMNLHSVDLNLLVVFDAILRHKSVKDAGAELGLSQPAMSYALAKLRTTFDDPLFFRTGIEMLPTARASLLAMPIGEVIEKIKNDVFGAAPFDPAQSTRRFTLCMADIGESNYVPMLMNALQVKAPGVSLRTVFMPSNAMKEAMLTGEVDLAIGPFTDLEQGQYFQQGLLDCGFVCIVRADNPLARGELTMERFLAARHVTVSSPARSMVLIEQHMRQLRLDLNVKLRVSSFLSLLHIVTRTDLIAVVPAEVARTLKESGGVEALPLPFDAPTFTIRQFWHQRFHNDPGNRWLRREIHHLFRPLATA</sequence>
<evidence type="ECO:0000256" key="4">
    <source>
        <dbReference type="ARBA" id="ARBA00023163"/>
    </source>
</evidence>
<keyword evidence="4" id="KW-0804">Transcription</keyword>
<evidence type="ECO:0000313" key="6">
    <source>
        <dbReference type="EMBL" id="NMG17246.1"/>
    </source>
</evidence>
<dbReference type="Proteomes" id="UP000633943">
    <property type="component" value="Unassembled WGS sequence"/>
</dbReference>
<evidence type="ECO:0000313" key="7">
    <source>
        <dbReference type="Proteomes" id="UP000633943"/>
    </source>
</evidence>
<dbReference type="CDD" id="cd08459">
    <property type="entry name" value="PBP2_DntR_NahR_LinR_like"/>
    <property type="match status" value="1"/>
</dbReference>
<gene>
    <name evidence="6" type="ORF">GPA24_17230</name>
</gene>
<dbReference type="Pfam" id="PF03466">
    <property type="entry name" value="LysR_substrate"/>
    <property type="match status" value="1"/>
</dbReference>
<dbReference type="InterPro" id="IPR036388">
    <property type="entry name" value="WH-like_DNA-bd_sf"/>
</dbReference>
<dbReference type="PANTHER" id="PTHR30118">
    <property type="entry name" value="HTH-TYPE TRANSCRIPTIONAL REGULATOR LEUO-RELATED"/>
    <property type="match status" value="1"/>
</dbReference>
<evidence type="ECO:0000256" key="2">
    <source>
        <dbReference type="ARBA" id="ARBA00023015"/>
    </source>
</evidence>
<name>A0ABX1NZT3_9RHOO</name>
<organism evidence="6 7">
    <name type="scientific">Aromatoleum bremense</name>
    <dbReference type="NCBI Taxonomy" id="76115"/>
    <lineage>
        <taxon>Bacteria</taxon>
        <taxon>Pseudomonadati</taxon>
        <taxon>Pseudomonadota</taxon>
        <taxon>Betaproteobacteria</taxon>
        <taxon>Rhodocyclales</taxon>
        <taxon>Rhodocyclaceae</taxon>
        <taxon>Aromatoleum</taxon>
    </lineage>
</organism>
<keyword evidence="2" id="KW-0805">Transcription regulation</keyword>
<accession>A0ABX1NZT3</accession>
<comment type="similarity">
    <text evidence="1">Belongs to the LysR transcriptional regulatory family.</text>
</comment>
<dbReference type="Gene3D" id="3.40.190.10">
    <property type="entry name" value="Periplasmic binding protein-like II"/>
    <property type="match status" value="2"/>
</dbReference>
<reference evidence="6 7" key="1">
    <citation type="submission" date="2019-12" db="EMBL/GenBank/DDBJ databases">
        <title>Comparative genomics gives insights into the taxonomy of the Azoarcus-Aromatoleum group and reveals separate origins of nif in the plant-associated Azoarcus and non-plant-associated Aromatoleum sub-groups.</title>
        <authorList>
            <person name="Lafos M."/>
            <person name="Maluk M."/>
            <person name="Batista M."/>
            <person name="Junghare M."/>
            <person name="Carmona M."/>
            <person name="Faoro H."/>
            <person name="Cruz L.M."/>
            <person name="Battistoni F."/>
            <person name="De Souza E."/>
            <person name="Pedrosa F."/>
            <person name="Chen W.-M."/>
            <person name="Poole P.S."/>
            <person name="Dixon R.A."/>
            <person name="James E.K."/>
        </authorList>
    </citation>
    <scope>NUCLEOTIDE SEQUENCE [LARGE SCALE GENOMIC DNA]</scope>
    <source>
        <strain evidence="6 7">PbN1</strain>
    </source>
</reference>
<dbReference type="SUPFAM" id="SSF46785">
    <property type="entry name" value="Winged helix' DNA-binding domain"/>
    <property type="match status" value="1"/>
</dbReference>
<evidence type="ECO:0000259" key="5">
    <source>
        <dbReference type="PROSITE" id="PS50931"/>
    </source>
</evidence>
<feature type="domain" description="HTH lysR-type" evidence="5">
    <location>
        <begin position="77"/>
        <end position="134"/>
    </location>
</feature>
<keyword evidence="7" id="KW-1185">Reference proteome</keyword>
<dbReference type="SUPFAM" id="SSF53850">
    <property type="entry name" value="Periplasmic binding protein-like II"/>
    <property type="match status" value="1"/>
</dbReference>